<sequence length="258" mass="29363">MKICILGAGKMGTWLTDALCLSHDVAIYDPNFEKLKYIFNTQRLTQLEEIRQFEPELLINAVTLKYTIAAFEEVMPYLPKSCIISDISSVKTGFQEYYDKTGMRYVSTHPMFGPTFGNLKALREHHAIIISQGDHLGKAFFKDFFGNLGLNIHEYTFIQHDETIAYSLSVPFSSTLVFAACMKKQDAPGTTFHKHLDIAKGLLSEDDYLLSEILFNPFTAGQVEKIRLKLKDLLNIIENKDSDKMKTFLAEVRGNIQE</sequence>
<evidence type="ECO:0000313" key="4">
    <source>
        <dbReference type="Proteomes" id="UP000319040"/>
    </source>
</evidence>
<dbReference type="GO" id="GO:0004665">
    <property type="term" value="F:prephenate dehydrogenase (NADP+) activity"/>
    <property type="evidence" value="ECO:0007669"/>
    <property type="project" value="InterPro"/>
</dbReference>
<dbReference type="Proteomes" id="UP000319040">
    <property type="component" value="Unassembled WGS sequence"/>
</dbReference>
<reference evidence="3 4" key="1">
    <citation type="submission" date="2017-05" db="EMBL/GenBank/DDBJ databases">
        <authorList>
            <person name="Varghese N."/>
            <person name="Submissions S."/>
        </authorList>
    </citation>
    <scope>NUCLEOTIDE SEQUENCE [LARGE SCALE GENOMIC DNA]</scope>
    <source>
        <strain evidence="3 4">DSM 27040</strain>
    </source>
</reference>
<dbReference type="FunFam" id="3.40.50.720:FF:000232">
    <property type="entry name" value="Prephenate dehydrogenase family protein"/>
    <property type="match status" value="1"/>
</dbReference>
<proteinExistence type="predicted"/>
<dbReference type="InterPro" id="IPR050812">
    <property type="entry name" value="Preph/Arog_dehydrog"/>
</dbReference>
<dbReference type="InterPro" id="IPR046826">
    <property type="entry name" value="PDH_N"/>
</dbReference>
<name>A0A521EC33_SACCC</name>
<gene>
    <name evidence="3" type="ORF">SAMN06265379_108125</name>
</gene>
<evidence type="ECO:0000259" key="2">
    <source>
        <dbReference type="PROSITE" id="PS51176"/>
    </source>
</evidence>
<keyword evidence="1" id="KW-0560">Oxidoreductase</keyword>
<dbReference type="InterPro" id="IPR008927">
    <property type="entry name" value="6-PGluconate_DH-like_C_sf"/>
</dbReference>
<accession>A0A521EC33</accession>
<dbReference type="InterPro" id="IPR036291">
    <property type="entry name" value="NAD(P)-bd_dom_sf"/>
</dbReference>
<dbReference type="EMBL" id="FXTB01000008">
    <property type="protein sequence ID" value="SMO81483.1"/>
    <property type="molecule type" value="Genomic_DNA"/>
</dbReference>
<dbReference type="GO" id="GO:0008977">
    <property type="term" value="F:prephenate dehydrogenase (NAD+) activity"/>
    <property type="evidence" value="ECO:0007669"/>
    <property type="project" value="InterPro"/>
</dbReference>
<dbReference type="GO" id="GO:0006571">
    <property type="term" value="P:tyrosine biosynthetic process"/>
    <property type="evidence" value="ECO:0007669"/>
    <property type="project" value="InterPro"/>
</dbReference>
<dbReference type="OrthoDB" id="1522519at2"/>
<evidence type="ECO:0000256" key="1">
    <source>
        <dbReference type="ARBA" id="ARBA00023002"/>
    </source>
</evidence>
<feature type="domain" description="Prephenate/arogenate dehydrogenase" evidence="2">
    <location>
        <begin position="1"/>
        <end position="258"/>
    </location>
</feature>
<keyword evidence="4" id="KW-1185">Reference proteome</keyword>
<dbReference type="PANTHER" id="PTHR21363">
    <property type="entry name" value="PREPHENATE DEHYDROGENASE"/>
    <property type="match status" value="1"/>
</dbReference>
<dbReference type="RefSeq" id="WP_142534170.1">
    <property type="nucleotide sequence ID" value="NZ_FXTB01000008.1"/>
</dbReference>
<dbReference type="Gene3D" id="3.40.50.720">
    <property type="entry name" value="NAD(P)-binding Rossmann-like Domain"/>
    <property type="match status" value="1"/>
</dbReference>
<dbReference type="PROSITE" id="PS51176">
    <property type="entry name" value="PDH_ADH"/>
    <property type="match status" value="1"/>
</dbReference>
<dbReference type="InterPro" id="IPR003099">
    <property type="entry name" value="Prephen_DH"/>
</dbReference>
<dbReference type="SUPFAM" id="SSF51735">
    <property type="entry name" value="NAD(P)-binding Rossmann-fold domains"/>
    <property type="match status" value="1"/>
</dbReference>
<evidence type="ECO:0000313" key="3">
    <source>
        <dbReference type="EMBL" id="SMO81483.1"/>
    </source>
</evidence>
<dbReference type="PANTHER" id="PTHR21363:SF0">
    <property type="entry name" value="PREPHENATE DEHYDROGENASE [NADP(+)]"/>
    <property type="match status" value="1"/>
</dbReference>
<protein>
    <submittedName>
        <fullName evidence="3">Prephenate dehydrogenase</fullName>
    </submittedName>
</protein>
<organism evidence="3 4">
    <name type="scientific">Saccharicrinis carchari</name>
    <dbReference type="NCBI Taxonomy" id="1168039"/>
    <lineage>
        <taxon>Bacteria</taxon>
        <taxon>Pseudomonadati</taxon>
        <taxon>Bacteroidota</taxon>
        <taxon>Bacteroidia</taxon>
        <taxon>Marinilabiliales</taxon>
        <taxon>Marinilabiliaceae</taxon>
        <taxon>Saccharicrinis</taxon>
    </lineage>
</organism>
<dbReference type="GO" id="GO:0070403">
    <property type="term" value="F:NAD+ binding"/>
    <property type="evidence" value="ECO:0007669"/>
    <property type="project" value="InterPro"/>
</dbReference>
<dbReference type="AlphaFoldDB" id="A0A521EC33"/>
<dbReference type="Pfam" id="PF02153">
    <property type="entry name" value="PDH_N"/>
    <property type="match status" value="1"/>
</dbReference>
<dbReference type="SUPFAM" id="SSF48179">
    <property type="entry name" value="6-phosphogluconate dehydrogenase C-terminal domain-like"/>
    <property type="match status" value="1"/>
</dbReference>